<protein>
    <recommendedName>
        <fullName evidence="2">LysM domain-containing protein</fullName>
    </recommendedName>
</protein>
<evidence type="ECO:0000256" key="1">
    <source>
        <dbReference type="SAM" id="SignalP"/>
    </source>
</evidence>
<dbReference type="InterPro" id="IPR011105">
    <property type="entry name" value="Cell_wall_hydrolase_SleB"/>
</dbReference>
<gene>
    <name evidence="3" type="primary">ykvT</name>
    <name evidence="3" type="ORF">GCM10007063_22820</name>
</gene>
<reference evidence="3" key="1">
    <citation type="journal article" date="2014" name="Int. J. Syst. Evol. Microbiol.">
        <title>Complete genome sequence of Corynebacterium casei LMG S-19264T (=DSM 44701T), isolated from a smear-ripened cheese.</title>
        <authorList>
            <consortium name="US DOE Joint Genome Institute (JGI-PGF)"/>
            <person name="Walter F."/>
            <person name="Albersmeier A."/>
            <person name="Kalinowski J."/>
            <person name="Ruckert C."/>
        </authorList>
    </citation>
    <scope>NUCLEOTIDE SEQUENCE</scope>
    <source>
        <strain evidence="3">JCM 12580</strain>
    </source>
</reference>
<comment type="caution">
    <text evidence="3">The sequence shown here is derived from an EMBL/GenBank/DDBJ whole genome shotgun (WGS) entry which is preliminary data.</text>
</comment>
<reference evidence="3" key="2">
    <citation type="submission" date="2020-09" db="EMBL/GenBank/DDBJ databases">
        <authorList>
            <person name="Sun Q."/>
            <person name="Ohkuma M."/>
        </authorList>
    </citation>
    <scope>NUCLEOTIDE SEQUENCE</scope>
    <source>
        <strain evidence="3">JCM 12580</strain>
    </source>
</reference>
<name>A0A917PYY5_9BACI</name>
<dbReference type="InterPro" id="IPR036779">
    <property type="entry name" value="LysM_dom_sf"/>
</dbReference>
<feature type="signal peptide" evidence="1">
    <location>
        <begin position="1"/>
        <end position="23"/>
    </location>
</feature>
<evidence type="ECO:0000313" key="4">
    <source>
        <dbReference type="Proteomes" id="UP000658382"/>
    </source>
</evidence>
<dbReference type="SMART" id="SM00257">
    <property type="entry name" value="LysM"/>
    <property type="match status" value="1"/>
</dbReference>
<dbReference type="GO" id="GO:0016787">
    <property type="term" value="F:hydrolase activity"/>
    <property type="evidence" value="ECO:0007669"/>
    <property type="project" value="InterPro"/>
</dbReference>
<dbReference type="CDD" id="cd00118">
    <property type="entry name" value="LysM"/>
    <property type="match status" value="1"/>
</dbReference>
<proteinExistence type="predicted"/>
<dbReference type="Pfam" id="PF01476">
    <property type="entry name" value="LysM"/>
    <property type="match status" value="1"/>
</dbReference>
<feature type="chain" id="PRO_5038711548" description="LysM domain-containing protein" evidence="1">
    <location>
        <begin position="24"/>
        <end position="195"/>
    </location>
</feature>
<feature type="domain" description="LysM" evidence="2">
    <location>
        <begin position="27"/>
        <end position="70"/>
    </location>
</feature>
<keyword evidence="1" id="KW-0732">Signal</keyword>
<dbReference type="EMBL" id="BMNQ01000034">
    <property type="protein sequence ID" value="GGJ99898.1"/>
    <property type="molecule type" value="Genomic_DNA"/>
</dbReference>
<keyword evidence="4" id="KW-1185">Reference proteome</keyword>
<dbReference type="AlphaFoldDB" id="A0A917PYY5"/>
<dbReference type="RefSeq" id="WP_188633227.1">
    <property type="nucleotide sequence ID" value="NZ_BMNQ01000034.1"/>
</dbReference>
<organism evidence="3 4">
    <name type="scientific">Lentibacillus kapialis</name>
    <dbReference type="NCBI Taxonomy" id="340214"/>
    <lineage>
        <taxon>Bacteria</taxon>
        <taxon>Bacillati</taxon>
        <taxon>Bacillota</taxon>
        <taxon>Bacilli</taxon>
        <taxon>Bacillales</taxon>
        <taxon>Bacillaceae</taxon>
        <taxon>Lentibacillus</taxon>
    </lineage>
</organism>
<dbReference type="Gene3D" id="1.10.10.2520">
    <property type="entry name" value="Cell wall hydrolase SleB, domain 1"/>
    <property type="match status" value="1"/>
</dbReference>
<dbReference type="InterPro" id="IPR042047">
    <property type="entry name" value="SleB_dom1"/>
</dbReference>
<dbReference type="Pfam" id="PF07486">
    <property type="entry name" value="Hydrolase_2"/>
    <property type="match status" value="1"/>
</dbReference>
<dbReference type="Gene3D" id="6.20.240.60">
    <property type="match status" value="1"/>
</dbReference>
<dbReference type="Proteomes" id="UP000658382">
    <property type="component" value="Unassembled WGS sequence"/>
</dbReference>
<accession>A0A917PYY5</accession>
<evidence type="ECO:0000259" key="2">
    <source>
        <dbReference type="SMART" id="SM00257"/>
    </source>
</evidence>
<dbReference type="Gene3D" id="3.10.350.10">
    <property type="entry name" value="LysM domain"/>
    <property type="match status" value="1"/>
</dbReference>
<dbReference type="InterPro" id="IPR018392">
    <property type="entry name" value="LysM"/>
</dbReference>
<sequence>MNQLNKCSLTAILLCIIAFPAGAAAEPYAVQEGDTFHTIAQDNKLPLRNLQITNKRSGFQLKAGETITIPDSVATENKELMAKLVHAEAKGEPYEGKVAVATVVLNRVDSSDFPDTIKEVIYEKTGGIYAFSPVKNGAINDGYETNDMKAVNEAVAFRDQGMGSLYFYNPDKVTSDNWIFSRETIKTIGNHRFAK</sequence>
<evidence type="ECO:0000313" key="3">
    <source>
        <dbReference type="EMBL" id="GGJ99898.1"/>
    </source>
</evidence>
<dbReference type="SUPFAM" id="SSF54106">
    <property type="entry name" value="LysM domain"/>
    <property type="match status" value="1"/>
</dbReference>